<accession>A0A0F9KM38</accession>
<dbReference type="AlphaFoldDB" id="A0A0F9KM38"/>
<organism evidence="1">
    <name type="scientific">marine sediment metagenome</name>
    <dbReference type="NCBI Taxonomy" id="412755"/>
    <lineage>
        <taxon>unclassified sequences</taxon>
        <taxon>metagenomes</taxon>
        <taxon>ecological metagenomes</taxon>
    </lineage>
</organism>
<gene>
    <name evidence="1" type="ORF">LCGC14_1686560</name>
</gene>
<reference evidence="1" key="1">
    <citation type="journal article" date="2015" name="Nature">
        <title>Complex archaea that bridge the gap between prokaryotes and eukaryotes.</title>
        <authorList>
            <person name="Spang A."/>
            <person name="Saw J.H."/>
            <person name="Jorgensen S.L."/>
            <person name="Zaremba-Niedzwiedzka K."/>
            <person name="Martijn J."/>
            <person name="Lind A.E."/>
            <person name="van Eijk R."/>
            <person name="Schleper C."/>
            <person name="Guy L."/>
            <person name="Ettema T.J."/>
        </authorList>
    </citation>
    <scope>NUCLEOTIDE SEQUENCE</scope>
</reference>
<evidence type="ECO:0000313" key="1">
    <source>
        <dbReference type="EMBL" id="KKM16360.1"/>
    </source>
</evidence>
<comment type="caution">
    <text evidence="1">The sequence shown here is derived from an EMBL/GenBank/DDBJ whole genome shotgun (WGS) entry which is preliminary data.</text>
</comment>
<sequence>MKLEHLLIGLLLANILFMGFVLEGKANGCKSCKMYEYHLNFTKGELSKDGVKGYYDYGNYFCIWIKERSLSSIERTERHEWSHDFVFNDYNHFCIEPKRKNENRTT</sequence>
<name>A0A0F9KM38_9ZZZZ</name>
<protein>
    <submittedName>
        <fullName evidence="1">Uncharacterized protein</fullName>
    </submittedName>
</protein>
<proteinExistence type="predicted"/>
<dbReference type="EMBL" id="LAZR01014692">
    <property type="protein sequence ID" value="KKM16360.1"/>
    <property type="molecule type" value="Genomic_DNA"/>
</dbReference>